<proteinExistence type="predicted"/>
<dbReference type="Gene3D" id="3.30.750.140">
    <property type="match status" value="1"/>
</dbReference>
<dbReference type="RefSeq" id="WP_102769780.1">
    <property type="nucleotide sequence ID" value="NZ_POSP01000004.1"/>
</dbReference>
<feature type="compositionally biased region" description="Low complexity" evidence="1">
    <location>
        <begin position="162"/>
        <end position="177"/>
    </location>
</feature>
<dbReference type="PANTHER" id="PTHR37533">
    <property type="entry name" value="FLAGELLAR HOOK-LENGTH CONTROL PROTEIN"/>
    <property type="match status" value="1"/>
</dbReference>
<evidence type="ECO:0000313" key="3">
    <source>
        <dbReference type="EMBL" id="PND36001.1"/>
    </source>
</evidence>
<sequence>MSSPLNAQLLAAQDSARAAALRQSGAAAPRFTPSASSEETALQFKQMLNKLDVAAAAPKPTVAAAAAPTPPSTSPANLRPATPERSAERLAERRSETQSQEQKLAARRAQNQSAAKPAGAAERQALSAQPPSKAGGSDSGAELDRSSASTRKPTADERSGDTAAAPKAPATAEPSTPRSDTQAWNGQSREQAQPEDKAEDSDSDALAIEAARGGRPGEMGELDATTTPTTARPDGSRSLRRDSIPGASDLGSRRASTVDRAQAQVFGKDLNATGASPAATGAAGTLPLAGSEGSSFARMLQGASGYPDANSPATAALTAAQAATGLDALSRGQAADATAQTPANSGSAESAQLHLQSPLHAPAFAPELGARLSVLAADGVQEAQLHLNPAEMGPVQVQIVLEGQQAQISFHAEHAETRQILEQSLPDLAAALRDSGLTLSGGGVFQQARDPSAQTEARDDSGRGHKGRGNRLEMGVSSSEASLSGPAGGTRRSQGVVDLYA</sequence>
<name>A0A2N8KRB4_9BURK</name>
<keyword evidence="4" id="KW-1185">Reference proteome</keyword>
<dbReference type="CDD" id="cd17470">
    <property type="entry name" value="T3SS_Flik_C"/>
    <property type="match status" value="1"/>
</dbReference>
<reference evidence="3 4" key="1">
    <citation type="submission" date="2018-01" db="EMBL/GenBank/DDBJ databases">
        <title>Draft genome sequence of Paucibacter aquatile CR182 isolated from freshwater of the Nakdong River.</title>
        <authorList>
            <person name="Choi A."/>
            <person name="Chung E.J."/>
        </authorList>
    </citation>
    <scope>NUCLEOTIDE SEQUENCE [LARGE SCALE GENOMIC DNA]</scope>
    <source>
        <strain evidence="3 4">CR182</strain>
    </source>
</reference>
<evidence type="ECO:0000259" key="2">
    <source>
        <dbReference type="Pfam" id="PF02120"/>
    </source>
</evidence>
<dbReference type="PANTHER" id="PTHR37533:SF2">
    <property type="entry name" value="FLAGELLAR HOOK-LENGTH CONTROL PROTEIN"/>
    <property type="match status" value="1"/>
</dbReference>
<dbReference type="InterPro" id="IPR052563">
    <property type="entry name" value="FliK"/>
</dbReference>
<protein>
    <recommendedName>
        <fullName evidence="2">Flagellar hook-length control protein-like C-terminal domain-containing protein</fullName>
    </recommendedName>
</protein>
<feature type="compositionally biased region" description="Polar residues" evidence="1">
    <location>
        <begin position="178"/>
        <end position="191"/>
    </location>
</feature>
<evidence type="ECO:0000256" key="1">
    <source>
        <dbReference type="SAM" id="MobiDB-lite"/>
    </source>
</evidence>
<dbReference type="Proteomes" id="UP000235916">
    <property type="component" value="Unassembled WGS sequence"/>
</dbReference>
<dbReference type="Pfam" id="PF02120">
    <property type="entry name" value="Flg_hook"/>
    <property type="match status" value="1"/>
</dbReference>
<organism evidence="3 4">
    <name type="scientific">Kinneretia aquatilis</name>
    <dbReference type="NCBI Taxonomy" id="2070761"/>
    <lineage>
        <taxon>Bacteria</taxon>
        <taxon>Pseudomonadati</taxon>
        <taxon>Pseudomonadota</taxon>
        <taxon>Betaproteobacteria</taxon>
        <taxon>Burkholderiales</taxon>
        <taxon>Sphaerotilaceae</taxon>
        <taxon>Roseateles</taxon>
    </lineage>
</organism>
<dbReference type="AlphaFoldDB" id="A0A2N8KRB4"/>
<gene>
    <name evidence="3" type="ORF">C1O66_19870</name>
</gene>
<accession>A0A2N8KRB4</accession>
<feature type="region of interest" description="Disordered" evidence="1">
    <location>
        <begin position="59"/>
        <end position="262"/>
    </location>
</feature>
<comment type="caution">
    <text evidence="3">The sequence shown here is derived from an EMBL/GenBank/DDBJ whole genome shotgun (WGS) entry which is preliminary data.</text>
</comment>
<feature type="domain" description="Flagellar hook-length control protein-like C-terminal" evidence="2">
    <location>
        <begin position="373"/>
        <end position="448"/>
    </location>
</feature>
<feature type="compositionally biased region" description="Basic and acidic residues" evidence="1">
    <location>
        <begin position="85"/>
        <end position="96"/>
    </location>
</feature>
<evidence type="ECO:0000313" key="4">
    <source>
        <dbReference type="Proteomes" id="UP000235916"/>
    </source>
</evidence>
<dbReference type="EMBL" id="POSP01000004">
    <property type="protein sequence ID" value="PND36001.1"/>
    <property type="molecule type" value="Genomic_DNA"/>
</dbReference>
<dbReference type="InterPro" id="IPR021136">
    <property type="entry name" value="Flagellar_hook_control-like_C"/>
</dbReference>
<feature type="region of interest" description="Disordered" evidence="1">
    <location>
        <begin position="442"/>
        <end position="501"/>
    </location>
</feature>
<feature type="compositionally biased region" description="Basic and acidic residues" evidence="1">
    <location>
        <begin position="234"/>
        <end position="243"/>
    </location>
</feature>
<dbReference type="OrthoDB" id="9157214at2"/>
<dbReference type="InterPro" id="IPR038610">
    <property type="entry name" value="FliK-like_C_sf"/>
</dbReference>